<dbReference type="EMBL" id="BAAANN010000046">
    <property type="protein sequence ID" value="GAA1987554.1"/>
    <property type="molecule type" value="Genomic_DNA"/>
</dbReference>
<protein>
    <recommendedName>
        <fullName evidence="4">Peptidase inhibitor family I36</fullName>
    </recommendedName>
</protein>
<feature type="signal peptide" evidence="1">
    <location>
        <begin position="1"/>
        <end position="26"/>
    </location>
</feature>
<comment type="caution">
    <text evidence="2">The sequence shown here is derived from an EMBL/GenBank/DDBJ whole genome shotgun (WGS) entry which is preliminary data.</text>
</comment>
<reference evidence="3" key="1">
    <citation type="journal article" date="2019" name="Int. J. Syst. Evol. Microbiol.">
        <title>The Global Catalogue of Microorganisms (GCM) 10K type strain sequencing project: providing services to taxonomists for standard genome sequencing and annotation.</title>
        <authorList>
            <consortium name="The Broad Institute Genomics Platform"/>
            <consortium name="The Broad Institute Genome Sequencing Center for Infectious Disease"/>
            <person name="Wu L."/>
            <person name="Ma J."/>
        </authorList>
    </citation>
    <scope>NUCLEOTIDE SEQUENCE [LARGE SCALE GENOMIC DNA]</scope>
    <source>
        <strain evidence="3">JCM 14545</strain>
    </source>
</reference>
<proteinExistence type="predicted"/>
<gene>
    <name evidence="2" type="ORF">GCM10009754_77050</name>
</gene>
<evidence type="ECO:0000313" key="3">
    <source>
        <dbReference type="Proteomes" id="UP001501116"/>
    </source>
</evidence>
<accession>A0ABP5E0R4</accession>
<keyword evidence="1" id="KW-0732">Signal</keyword>
<evidence type="ECO:0000313" key="2">
    <source>
        <dbReference type="EMBL" id="GAA1987554.1"/>
    </source>
</evidence>
<dbReference type="Proteomes" id="UP001501116">
    <property type="component" value="Unassembled WGS sequence"/>
</dbReference>
<evidence type="ECO:0008006" key="4">
    <source>
        <dbReference type="Google" id="ProtNLM"/>
    </source>
</evidence>
<keyword evidence="3" id="KW-1185">Reference proteome</keyword>
<name>A0ABP5E0R4_9PSEU</name>
<dbReference type="RefSeq" id="WP_344430262.1">
    <property type="nucleotide sequence ID" value="NZ_BAAANN010000046.1"/>
</dbReference>
<feature type="chain" id="PRO_5046810244" description="Peptidase inhibitor family I36" evidence="1">
    <location>
        <begin position="27"/>
        <end position="112"/>
    </location>
</feature>
<evidence type="ECO:0000256" key="1">
    <source>
        <dbReference type="SAM" id="SignalP"/>
    </source>
</evidence>
<sequence>MRRYLAFAGTVLAAGALATAPGTASAEPAAPAITCGNHMEPVGGDKYHRKYYWGNCSGAGVRVNVWYTAYSGGPFDRFDHQQCAPANQDALVGETTNYLVSRYYVKDTAGAC</sequence>
<organism evidence="2 3">
    <name type="scientific">Amycolatopsis minnesotensis</name>
    <dbReference type="NCBI Taxonomy" id="337894"/>
    <lineage>
        <taxon>Bacteria</taxon>
        <taxon>Bacillati</taxon>
        <taxon>Actinomycetota</taxon>
        <taxon>Actinomycetes</taxon>
        <taxon>Pseudonocardiales</taxon>
        <taxon>Pseudonocardiaceae</taxon>
        <taxon>Amycolatopsis</taxon>
    </lineage>
</organism>